<dbReference type="RefSeq" id="WP_318750770.1">
    <property type="nucleotide sequence ID" value="NZ_CP132508.1"/>
</dbReference>
<dbReference type="InterPro" id="IPR045595">
    <property type="entry name" value="SufBD_N"/>
</dbReference>
<dbReference type="Pfam" id="PF19295">
    <property type="entry name" value="SufBD_N"/>
    <property type="match status" value="1"/>
</dbReference>
<dbReference type="PANTHER" id="PTHR30508:SF1">
    <property type="entry name" value="UPF0051 PROTEIN ABCI8, CHLOROPLASTIC-RELATED"/>
    <property type="match status" value="1"/>
</dbReference>
<reference evidence="4 5" key="1">
    <citation type="submission" date="2023-08" db="EMBL/GenBank/DDBJ databases">
        <title>Genome sequence of Thermaerobacter compostii strain Ins1, a spore-forming filamentous bacterium isolated from a deep geothermal reservoir.</title>
        <authorList>
            <person name="Bregnard D."/>
            <person name="Gonzalez D."/>
            <person name="Junier P."/>
        </authorList>
    </citation>
    <scope>NUCLEOTIDE SEQUENCE [LARGE SCALE GENOMIC DNA]</scope>
    <source>
        <strain evidence="4 5">Ins1</strain>
    </source>
</reference>
<protein>
    <submittedName>
        <fullName evidence="4">Fe-S cluster assembly protein SufD</fullName>
    </submittedName>
</protein>
<name>A0ABZ0QNV0_9FIRM</name>
<evidence type="ECO:0000313" key="5">
    <source>
        <dbReference type="Proteomes" id="UP001304683"/>
    </source>
</evidence>
<dbReference type="InterPro" id="IPR055346">
    <property type="entry name" value="Fe-S_cluster_assembly_SufBD"/>
</dbReference>
<sequence length="440" mass="48350">MAKSVDNLDTLAQAQGFTAELVDRIARAHDEPDWLVERRREALRIFKELPLPSWRHTKVDDLNLDALRPVAPASALPSWAEASLPPAAEAAAVAVQVDGRVEVRHLDPALAERGLVVTDLHTAARTHADLVERYYMRSGLDPRSDRFAALHAAFWTGGFFVYVPRGLVVEKPIYLITLITSKAAGASVSGHGLVVVDEQAQATLFDESDAHDLAEAALYTGQVEIHVQPAARVDYISVQNWRAPVREFSQKAGVVRRDATLVATTGFFGGSQTRNVFTLEMVEPGATMENILAYAASARQHFDLFTRSRHASQSTFGNMTARGVLTGASRLVYQGLIRIERGAHKSEDYLSSNTLILSPEAKVLDDIPSLEIEADDVKASHGATVGQIDQEQLFYLRSRGLNEQQARRLLVSGFFEPLLGRIPNDAARERISELVLEKVG</sequence>
<dbReference type="EMBL" id="CP132508">
    <property type="protein sequence ID" value="WPD19169.1"/>
    <property type="molecule type" value="Genomic_DNA"/>
</dbReference>
<dbReference type="InterPro" id="IPR000825">
    <property type="entry name" value="SUF_FeS_clus_asmbl_SufBD_core"/>
</dbReference>
<dbReference type="PANTHER" id="PTHR30508">
    <property type="entry name" value="FES CLUSTER ASSEMBLY PROTEIN SUF"/>
    <property type="match status" value="1"/>
</dbReference>
<evidence type="ECO:0000259" key="3">
    <source>
        <dbReference type="Pfam" id="PF19295"/>
    </source>
</evidence>
<dbReference type="SUPFAM" id="SSF101960">
    <property type="entry name" value="Stabilizer of iron transporter SufD"/>
    <property type="match status" value="1"/>
</dbReference>
<gene>
    <name evidence="4" type="primary">sufD</name>
    <name evidence="4" type="ORF">Q5761_00365</name>
</gene>
<evidence type="ECO:0000313" key="4">
    <source>
        <dbReference type="EMBL" id="WPD19169.1"/>
    </source>
</evidence>
<dbReference type="Pfam" id="PF01458">
    <property type="entry name" value="SUFBD_core"/>
    <property type="match status" value="1"/>
</dbReference>
<organism evidence="4 5">
    <name type="scientific">Thermaerobacter composti</name>
    <dbReference type="NCBI Taxonomy" id="554949"/>
    <lineage>
        <taxon>Bacteria</taxon>
        <taxon>Bacillati</taxon>
        <taxon>Bacillota</taxon>
        <taxon>Clostridia</taxon>
        <taxon>Eubacteriales</taxon>
        <taxon>Clostridiales Family XVII. Incertae Sedis</taxon>
        <taxon>Thermaerobacter</taxon>
    </lineage>
</organism>
<evidence type="ECO:0000256" key="1">
    <source>
        <dbReference type="ARBA" id="ARBA00043967"/>
    </source>
</evidence>
<proteinExistence type="inferred from homology"/>
<dbReference type="InterPro" id="IPR037284">
    <property type="entry name" value="SUF_FeS_clus_asmbl_SufBD_sf"/>
</dbReference>
<comment type="similarity">
    <text evidence="1">Belongs to the iron-sulfur cluster assembly SufBD family.</text>
</comment>
<feature type="domain" description="SUF system FeS cluster assembly SufBD N-terminal" evidence="3">
    <location>
        <begin position="96"/>
        <end position="174"/>
    </location>
</feature>
<dbReference type="NCBIfam" id="TIGR01981">
    <property type="entry name" value="sufD"/>
    <property type="match status" value="1"/>
</dbReference>
<dbReference type="Proteomes" id="UP001304683">
    <property type="component" value="Chromosome"/>
</dbReference>
<dbReference type="InterPro" id="IPR011542">
    <property type="entry name" value="SUF_FeS_clus_asmbl_SufD"/>
</dbReference>
<evidence type="ECO:0000259" key="2">
    <source>
        <dbReference type="Pfam" id="PF01458"/>
    </source>
</evidence>
<accession>A0ABZ0QNV0</accession>
<feature type="domain" description="SUF system FeS cluster assembly SufBD core" evidence="2">
    <location>
        <begin position="182"/>
        <end position="414"/>
    </location>
</feature>
<keyword evidence="5" id="KW-1185">Reference proteome</keyword>